<dbReference type="FunFam" id="3.40.50.720:FF:000396">
    <property type="entry name" value="(+)-neomenthol dehydrogenase"/>
    <property type="match status" value="1"/>
</dbReference>
<evidence type="ECO:0000256" key="4">
    <source>
        <dbReference type="RuleBase" id="RU000363"/>
    </source>
</evidence>
<evidence type="ECO:0000256" key="1">
    <source>
        <dbReference type="ARBA" id="ARBA00006484"/>
    </source>
</evidence>
<name>A0AAQ3SU84_PASNO</name>
<dbReference type="GO" id="GO:0016491">
    <property type="term" value="F:oxidoreductase activity"/>
    <property type="evidence" value="ECO:0007669"/>
    <property type="project" value="UniProtKB-KW"/>
</dbReference>
<dbReference type="Pfam" id="PF00106">
    <property type="entry name" value="adh_short"/>
    <property type="match status" value="1"/>
</dbReference>
<comment type="similarity">
    <text evidence="1 4">Belongs to the short-chain dehydrogenases/reductases (SDR) family.</text>
</comment>
<organism evidence="5 6">
    <name type="scientific">Paspalum notatum var. saurae</name>
    <dbReference type="NCBI Taxonomy" id="547442"/>
    <lineage>
        <taxon>Eukaryota</taxon>
        <taxon>Viridiplantae</taxon>
        <taxon>Streptophyta</taxon>
        <taxon>Embryophyta</taxon>
        <taxon>Tracheophyta</taxon>
        <taxon>Spermatophyta</taxon>
        <taxon>Magnoliopsida</taxon>
        <taxon>Liliopsida</taxon>
        <taxon>Poales</taxon>
        <taxon>Poaceae</taxon>
        <taxon>PACMAD clade</taxon>
        <taxon>Panicoideae</taxon>
        <taxon>Andropogonodae</taxon>
        <taxon>Paspaleae</taxon>
        <taxon>Paspalinae</taxon>
        <taxon>Paspalum</taxon>
    </lineage>
</organism>
<dbReference type="PRINTS" id="PR00081">
    <property type="entry name" value="GDHRDH"/>
</dbReference>
<gene>
    <name evidence="5" type="ORF">U9M48_010934</name>
</gene>
<proteinExistence type="inferred from homology"/>
<dbReference type="GO" id="GO:0016020">
    <property type="term" value="C:membrane"/>
    <property type="evidence" value="ECO:0007669"/>
    <property type="project" value="TreeGrafter"/>
</dbReference>
<dbReference type="EMBL" id="CP144746">
    <property type="protein sequence ID" value="WVZ60993.1"/>
    <property type="molecule type" value="Genomic_DNA"/>
</dbReference>
<dbReference type="PANTHER" id="PTHR43490">
    <property type="entry name" value="(+)-NEOMENTHOL DEHYDROGENASE"/>
    <property type="match status" value="1"/>
</dbReference>
<evidence type="ECO:0000256" key="3">
    <source>
        <dbReference type="ARBA" id="ARBA00023002"/>
    </source>
</evidence>
<evidence type="ECO:0000313" key="5">
    <source>
        <dbReference type="EMBL" id="WVZ60993.1"/>
    </source>
</evidence>
<dbReference type="InterPro" id="IPR036291">
    <property type="entry name" value="NAD(P)-bd_dom_sf"/>
</dbReference>
<dbReference type="Proteomes" id="UP001341281">
    <property type="component" value="Chromosome 02"/>
</dbReference>
<dbReference type="PRINTS" id="PR00080">
    <property type="entry name" value="SDRFAMILY"/>
</dbReference>
<accession>A0AAQ3SU84</accession>
<dbReference type="Gene3D" id="3.40.50.720">
    <property type="entry name" value="NAD(P)-binding Rossmann-like Domain"/>
    <property type="match status" value="1"/>
</dbReference>
<keyword evidence="3" id="KW-0560">Oxidoreductase</keyword>
<keyword evidence="2" id="KW-0521">NADP</keyword>
<reference evidence="5 6" key="1">
    <citation type="submission" date="2024-02" db="EMBL/GenBank/DDBJ databases">
        <title>High-quality chromosome-scale genome assembly of Pensacola bahiagrass (Paspalum notatum Flugge var. saurae).</title>
        <authorList>
            <person name="Vega J.M."/>
            <person name="Podio M."/>
            <person name="Orjuela J."/>
            <person name="Siena L.A."/>
            <person name="Pessino S.C."/>
            <person name="Combes M.C."/>
            <person name="Mariac C."/>
            <person name="Albertini E."/>
            <person name="Pupilli F."/>
            <person name="Ortiz J.P.A."/>
            <person name="Leblanc O."/>
        </authorList>
    </citation>
    <scope>NUCLEOTIDE SEQUENCE [LARGE SCALE GENOMIC DNA]</scope>
    <source>
        <strain evidence="5">R1</strain>
        <tissue evidence="5">Leaf</tissue>
    </source>
</reference>
<evidence type="ECO:0000313" key="6">
    <source>
        <dbReference type="Proteomes" id="UP001341281"/>
    </source>
</evidence>
<keyword evidence="6" id="KW-1185">Reference proteome</keyword>
<sequence length="370" mass="39946">MIIVERRTATSLSERAQSHGDGGLCLQWPPEHYKVRATSIAAFFTAALTIARSHCLCARGCRRWGRIAVVTGGNRGIGLEVCRQLAGNDGITTVVLTARDEARGVAAVEKLRALGLSNVVFHQLDITDVPSVTRLADFLKTRFGKLDILVKNAGIVGLEYLQDHIDGTPTTNEEKFVGMGMDQRLDLLLKWCLRATSDAGKVCLRTNYHGTKRVIGALLPLLLASDDGRVVNVSSEFGQLRHFGNAELARELDDVETLTEERLDEVVSTFVADLDSGAAPESRGWPAGAFSAYMVSKAALNAYSRVLARLHPAALRVNCVHPGFVRTDMTVNLGLVSPEEGAGRVAAVALLPAGGPTGAYFQDRRQAPFL</sequence>
<dbReference type="InterPro" id="IPR002347">
    <property type="entry name" value="SDR_fam"/>
</dbReference>
<dbReference type="AlphaFoldDB" id="A0AAQ3SU84"/>
<protein>
    <submittedName>
        <fullName evidence="5">Uncharacterized protein</fullName>
    </submittedName>
</protein>
<dbReference type="Pfam" id="PF13561">
    <property type="entry name" value="adh_short_C2"/>
    <property type="match status" value="1"/>
</dbReference>
<dbReference type="SUPFAM" id="SSF51735">
    <property type="entry name" value="NAD(P)-binding Rossmann-fold domains"/>
    <property type="match status" value="1"/>
</dbReference>
<dbReference type="PANTHER" id="PTHR43490:SF88">
    <property type="entry name" value="SHORT-CHAIN DEHYDROGENASE_REDUCTASE"/>
    <property type="match status" value="1"/>
</dbReference>
<evidence type="ECO:0000256" key="2">
    <source>
        <dbReference type="ARBA" id="ARBA00022857"/>
    </source>
</evidence>